<name>A2FK34_TRIV3</name>
<dbReference type="InParanoid" id="A2FK34"/>
<keyword evidence="1 7" id="KW-0723">Serine/threonine-protein kinase</keyword>
<dbReference type="KEGG" id="tva:4752484"/>
<dbReference type="STRING" id="5722.A2FK34"/>
<reference evidence="9" key="2">
    <citation type="journal article" date="2007" name="Science">
        <title>Draft genome sequence of the sexually transmitted pathogen Trichomonas vaginalis.</title>
        <authorList>
            <person name="Carlton J.M."/>
            <person name="Hirt R.P."/>
            <person name="Silva J.C."/>
            <person name="Delcher A.L."/>
            <person name="Schatz M."/>
            <person name="Zhao Q."/>
            <person name="Wortman J.R."/>
            <person name="Bidwell S.L."/>
            <person name="Alsmark U.C.M."/>
            <person name="Besteiro S."/>
            <person name="Sicheritz-Ponten T."/>
            <person name="Noel C.J."/>
            <person name="Dacks J.B."/>
            <person name="Foster P.G."/>
            <person name="Simillion C."/>
            <person name="Van de Peer Y."/>
            <person name="Miranda-Saavedra D."/>
            <person name="Barton G.J."/>
            <person name="Westrop G.D."/>
            <person name="Mueller S."/>
            <person name="Dessi D."/>
            <person name="Fiori P.L."/>
            <person name="Ren Q."/>
            <person name="Paulsen I."/>
            <person name="Zhang H."/>
            <person name="Bastida-Corcuera F.D."/>
            <person name="Simoes-Barbosa A."/>
            <person name="Brown M.T."/>
            <person name="Hayes R.D."/>
            <person name="Mukherjee M."/>
            <person name="Okumura C.Y."/>
            <person name="Schneider R."/>
            <person name="Smith A.J."/>
            <person name="Vanacova S."/>
            <person name="Villalvazo M."/>
            <person name="Haas B.J."/>
            <person name="Pertea M."/>
            <person name="Feldblyum T.V."/>
            <person name="Utterback T.R."/>
            <person name="Shu C.L."/>
            <person name="Osoegawa K."/>
            <person name="de Jong P.J."/>
            <person name="Hrdy I."/>
            <person name="Horvathova L."/>
            <person name="Zubacova Z."/>
            <person name="Dolezal P."/>
            <person name="Malik S.B."/>
            <person name="Logsdon J.M. Jr."/>
            <person name="Henze K."/>
            <person name="Gupta A."/>
            <person name="Wang C.C."/>
            <person name="Dunne R.L."/>
            <person name="Upcroft J.A."/>
            <person name="Upcroft P."/>
            <person name="White O."/>
            <person name="Salzberg S.L."/>
            <person name="Tang P."/>
            <person name="Chiu C.-H."/>
            <person name="Lee Y.-S."/>
            <person name="Embley T.M."/>
            <person name="Coombs G.H."/>
            <person name="Mottram J.C."/>
            <person name="Tachezy J."/>
            <person name="Fraser-Liggett C.M."/>
            <person name="Johnson P.J."/>
        </authorList>
    </citation>
    <scope>NUCLEOTIDE SEQUENCE [LARGE SCALE GENOMIC DNA]</scope>
    <source>
        <strain evidence="9">G3</strain>
    </source>
</reference>
<evidence type="ECO:0000256" key="2">
    <source>
        <dbReference type="ARBA" id="ARBA00022679"/>
    </source>
</evidence>
<dbReference type="PANTHER" id="PTHR24346:SF82">
    <property type="entry name" value="KP78A-RELATED"/>
    <property type="match status" value="1"/>
</dbReference>
<evidence type="ECO:0000313" key="9">
    <source>
        <dbReference type="EMBL" id="EAX94743.1"/>
    </source>
</evidence>
<keyword evidence="5 6" id="KW-0067">ATP-binding</keyword>
<feature type="binding site" evidence="6">
    <location>
        <position position="43"/>
    </location>
    <ligand>
        <name>ATP</name>
        <dbReference type="ChEBI" id="CHEBI:30616"/>
    </ligand>
</feature>
<evidence type="ECO:0000259" key="8">
    <source>
        <dbReference type="PROSITE" id="PS50011"/>
    </source>
</evidence>
<dbReference type="InterPro" id="IPR017441">
    <property type="entry name" value="Protein_kinase_ATP_BS"/>
</dbReference>
<reference evidence="9" key="1">
    <citation type="submission" date="2006-10" db="EMBL/GenBank/DDBJ databases">
        <authorList>
            <person name="Amadeo P."/>
            <person name="Zhao Q."/>
            <person name="Wortman J."/>
            <person name="Fraser-Liggett C."/>
            <person name="Carlton J."/>
        </authorList>
    </citation>
    <scope>NUCLEOTIDE SEQUENCE</scope>
    <source>
        <strain evidence="9">G3</strain>
    </source>
</reference>
<dbReference type="EMBL" id="DS113840">
    <property type="protein sequence ID" value="EAX94743.1"/>
    <property type="molecule type" value="Genomic_DNA"/>
</dbReference>
<dbReference type="VEuPathDB" id="TrichDB:TVAGG3_0218230"/>
<dbReference type="FunFam" id="1.10.510.10:FF:000777">
    <property type="entry name" value="CAMK family protein kinase"/>
    <property type="match status" value="1"/>
</dbReference>
<dbReference type="PROSITE" id="PS00108">
    <property type="entry name" value="PROTEIN_KINASE_ST"/>
    <property type="match status" value="1"/>
</dbReference>
<dbReference type="GO" id="GO:0005524">
    <property type="term" value="F:ATP binding"/>
    <property type="evidence" value="ECO:0007669"/>
    <property type="project" value="UniProtKB-UniRule"/>
</dbReference>
<protein>
    <submittedName>
        <fullName evidence="9">CAMK family protein kinase</fullName>
    </submittedName>
</protein>
<evidence type="ECO:0000256" key="6">
    <source>
        <dbReference type="PROSITE-ProRule" id="PRU10141"/>
    </source>
</evidence>
<dbReference type="InterPro" id="IPR008271">
    <property type="entry name" value="Ser/Thr_kinase_AS"/>
</dbReference>
<dbReference type="GO" id="GO:0051726">
    <property type="term" value="P:regulation of cell cycle"/>
    <property type="evidence" value="ECO:0000318"/>
    <property type="project" value="GO_Central"/>
</dbReference>
<dbReference type="PROSITE" id="PS00107">
    <property type="entry name" value="PROTEIN_KINASE_ATP"/>
    <property type="match status" value="1"/>
</dbReference>
<evidence type="ECO:0000256" key="7">
    <source>
        <dbReference type="RuleBase" id="RU000304"/>
    </source>
</evidence>
<keyword evidence="2" id="KW-0808">Transferase</keyword>
<dbReference type="FunFam" id="3.30.200.20:FF:000003">
    <property type="entry name" value="Non-specific serine/threonine protein kinase"/>
    <property type="match status" value="1"/>
</dbReference>
<evidence type="ECO:0000256" key="1">
    <source>
        <dbReference type="ARBA" id="ARBA00022527"/>
    </source>
</evidence>
<dbReference type="eggNOG" id="KOG0588">
    <property type="taxonomic scope" value="Eukaryota"/>
</dbReference>
<dbReference type="InterPro" id="IPR011009">
    <property type="entry name" value="Kinase-like_dom_sf"/>
</dbReference>
<dbReference type="PROSITE" id="PS50011">
    <property type="entry name" value="PROTEIN_KINASE_DOM"/>
    <property type="match status" value="1"/>
</dbReference>
<evidence type="ECO:0000256" key="4">
    <source>
        <dbReference type="ARBA" id="ARBA00022777"/>
    </source>
</evidence>
<dbReference type="SMR" id="A2FK34"/>
<dbReference type="FunCoup" id="A2FK34">
    <property type="interactions" value="744"/>
</dbReference>
<keyword evidence="10" id="KW-1185">Reference proteome</keyword>
<dbReference type="InterPro" id="IPR000719">
    <property type="entry name" value="Prot_kinase_dom"/>
</dbReference>
<accession>A2FK34</accession>
<sequence>MESNVDLGSYILLQIIGQGNFSKVKLAEHKETHQRYAVKIIKKSKLEENPELSSKIQREIALMKILDHTHIIKLIEIAESPRHLFIIQEYAENGELFDYLVARRYLSVEESMRIFRQIIYGLDYLHSRGICHRDLKPENLLLDSHNNVKIADFGFARWLKYSTTQTSCGSPHYAAPEVIRGIPYNGQKADIWSCGVILYALLAGRLPFNEPNFKDLVSKIKNGQYRMPDFPAVIKDLVAKMLCVNPECRITIEQIKHHKAFRIGLPQFYTPPLPFPMPDMSQPVSIDDLTPEVKETMITIGFTPEELNEQLSLTGCNTAKSFYSILTQTQAIESFPWTTRVCITDENNISLSNGTNFSNTDNPLSKEQFYKFQRSNSNIAWSIESPIQSMADVVLWSANSQTNQNQKESEVVVNVRYQLDSAVANIQKHLSDKQIDWLFPQDQQIFAKLDNTIVSINLIPDTDETSVISMSIKSGAYDKFNSIVDDICTCLDAHRFFF</sequence>
<dbReference type="VEuPathDB" id="TrichDB:TVAG_480240"/>
<dbReference type="RefSeq" id="XP_001307673.1">
    <property type="nucleotide sequence ID" value="XM_001307672.1"/>
</dbReference>
<dbReference type="OrthoDB" id="193931at2759"/>
<evidence type="ECO:0000313" key="10">
    <source>
        <dbReference type="Proteomes" id="UP000001542"/>
    </source>
</evidence>
<dbReference type="AlphaFoldDB" id="A2FK34"/>
<dbReference type="SUPFAM" id="SSF56112">
    <property type="entry name" value="Protein kinase-like (PK-like)"/>
    <property type="match status" value="1"/>
</dbReference>
<dbReference type="PANTHER" id="PTHR24346">
    <property type="entry name" value="MAP/MICROTUBULE AFFINITY-REGULATING KINASE"/>
    <property type="match status" value="1"/>
</dbReference>
<dbReference type="Pfam" id="PF00069">
    <property type="entry name" value="Pkinase"/>
    <property type="match status" value="1"/>
</dbReference>
<keyword evidence="4 9" id="KW-0418">Kinase</keyword>
<dbReference type="GO" id="GO:0004674">
    <property type="term" value="F:protein serine/threonine kinase activity"/>
    <property type="evidence" value="ECO:0000318"/>
    <property type="project" value="GO_Central"/>
</dbReference>
<organism evidence="9 10">
    <name type="scientific">Trichomonas vaginalis (strain ATCC PRA-98 / G3)</name>
    <dbReference type="NCBI Taxonomy" id="412133"/>
    <lineage>
        <taxon>Eukaryota</taxon>
        <taxon>Metamonada</taxon>
        <taxon>Parabasalia</taxon>
        <taxon>Trichomonadida</taxon>
        <taxon>Trichomonadidae</taxon>
        <taxon>Trichomonas</taxon>
    </lineage>
</organism>
<dbReference type="SMART" id="SM00220">
    <property type="entry name" value="S_TKc"/>
    <property type="match status" value="1"/>
</dbReference>
<evidence type="ECO:0000256" key="5">
    <source>
        <dbReference type="ARBA" id="ARBA00022840"/>
    </source>
</evidence>
<dbReference type="Proteomes" id="UP000001542">
    <property type="component" value="Unassembled WGS sequence"/>
</dbReference>
<dbReference type="Gene3D" id="1.10.510.10">
    <property type="entry name" value="Transferase(Phosphotransferase) domain 1"/>
    <property type="match status" value="1"/>
</dbReference>
<evidence type="ECO:0000256" key="3">
    <source>
        <dbReference type="ARBA" id="ARBA00022741"/>
    </source>
</evidence>
<keyword evidence="3 6" id="KW-0547">Nucleotide-binding</keyword>
<gene>
    <name evidence="9" type="ORF">TVAG_480240</name>
</gene>
<comment type="similarity">
    <text evidence="7">Belongs to the protein kinase superfamily.</text>
</comment>
<proteinExistence type="inferred from homology"/>
<feature type="domain" description="Protein kinase" evidence="8">
    <location>
        <begin position="10"/>
        <end position="261"/>
    </location>
</feature>